<evidence type="ECO:0000313" key="3">
    <source>
        <dbReference type="Proteomes" id="UP000007123"/>
    </source>
</evidence>
<dbReference type="eggNOG" id="COG3827">
    <property type="taxonomic scope" value="Bacteria"/>
</dbReference>
<feature type="region of interest" description="Disordered" evidence="1">
    <location>
        <begin position="12"/>
        <end position="188"/>
    </location>
</feature>
<dbReference type="InterPro" id="IPR019632">
    <property type="entry name" value="DUF2497"/>
</dbReference>
<dbReference type="Proteomes" id="UP000007123">
    <property type="component" value="Unassembled WGS sequence"/>
</dbReference>
<evidence type="ECO:0000313" key="2">
    <source>
        <dbReference type="EMBL" id="EKF57263.1"/>
    </source>
</evidence>
<name>K2P8L2_9HYPH</name>
<dbReference type="AlphaFoldDB" id="K2P8L2"/>
<comment type="caution">
    <text evidence="2">The sequence shown here is derived from an EMBL/GenBank/DDBJ whole genome shotgun (WGS) entry which is preliminary data.</text>
</comment>
<dbReference type="EMBL" id="ALJF01000023">
    <property type="protein sequence ID" value="EKF57263.1"/>
    <property type="molecule type" value="Genomic_DNA"/>
</dbReference>
<evidence type="ECO:0000256" key="1">
    <source>
        <dbReference type="SAM" id="MobiDB-lite"/>
    </source>
</evidence>
<feature type="compositionally biased region" description="Basic and acidic residues" evidence="1">
    <location>
        <begin position="64"/>
        <end position="78"/>
    </location>
</feature>
<dbReference type="STRING" id="1156935.QWE_23036"/>
<feature type="compositionally biased region" description="Acidic residues" evidence="1">
    <location>
        <begin position="33"/>
        <end position="42"/>
    </location>
</feature>
<proteinExistence type="predicted"/>
<sequence>MEEILASIRRIIESNDPVNGGSLTQDAASLSDDQGESDEDMGYDGGEFVAANDAGSAFPLFPQRDMERAEAEPRREPVLEQVSEAPKSVSLADLAARVRSASERTERPNPPQLSNTTAHVTVSQPRRDSEFSAEDAQNRAPAPMMATRLSEMRDQQLRPTIAAEPVQAPVPRAEQEAERPAEPSPIARMAHVEVRAERREPTFLEPAMEQEEPSFEVDIQAASDATDMQQKAENEGRDLTALVSAATVEQVSRSFSELAAAFDGSERRSLDEVAEEMLRPMLKDWLDDNLPTLVERLVREEIERVARGPRR</sequence>
<evidence type="ECO:0008006" key="4">
    <source>
        <dbReference type="Google" id="ProtNLM"/>
    </source>
</evidence>
<organism evidence="2 3">
    <name type="scientific">Agrobacterium albertimagni AOL15</name>
    <dbReference type="NCBI Taxonomy" id="1156935"/>
    <lineage>
        <taxon>Bacteria</taxon>
        <taxon>Pseudomonadati</taxon>
        <taxon>Pseudomonadota</taxon>
        <taxon>Alphaproteobacteria</taxon>
        <taxon>Hyphomicrobiales</taxon>
        <taxon>Rhizobiaceae</taxon>
        <taxon>Rhizobium/Agrobacterium group</taxon>
        <taxon>Agrobacterium</taxon>
    </lineage>
</organism>
<keyword evidence="3" id="KW-1185">Reference proteome</keyword>
<accession>K2P8L2</accession>
<feature type="compositionally biased region" description="Polar residues" evidence="1">
    <location>
        <begin position="112"/>
        <end position="124"/>
    </location>
</feature>
<dbReference type="PATRIC" id="fig|1156935.5.peg.4693"/>
<protein>
    <recommendedName>
        <fullName evidence="4">DUF2497 domain-containing protein</fullName>
    </recommendedName>
</protein>
<reference evidence="2 3" key="1">
    <citation type="journal article" date="2012" name="J. Bacteriol.">
        <title>Draft Genome Sequence of Agrobacterium albertimagni Strain AOL15.</title>
        <authorList>
            <person name="Trimble W.L."/>
            <person name="Phung le T."/>
            <person name="Meyer F."/>
            <person name="Gilbert J.A."/>
            <person name="Silver S."/>
        </authorList>
    </citation>
    <scope>NUCLEOTIDE SEQUENCE [LARGE SCALE GENOMIC DNA]</scope>
    <source>
        <strain evidence="2 3">AOL15</strain>
    </source>
</reference>
<gene>
    <name evidence="2" type="ORF">QWE_23036</name>
</gene>
<feature type="compositionally biased region" description="Polar residues" evidence="1">
    <location>
        <begin position="21"/>
        <end position="32"/>
    </location>
</feature>
<dbReference type="Pfam" id="PF10691">
    <property type="entry name" value="DUF2497"/>
    <property type="match status" value="1"/>
</dbReference>